<accession>A0A9P5K592</accession>
<comment type="caution">
    <text evidence="3">The sequence shown here is derived from an EMBL/GenBank/DDBJ whole genome shotgun (WGS) entry which is preliminary data.</text>
</comment>
<dbReference type="EMBL" id="QPMT01000018">
    <property type="protein sequence ID" value="KAF4859174.1"/>
    <property type="molecule type" value="Genomic_DNA"/>
</dbReference>
<feature type="domain" description="Nephrocystin 3-like N-terminal" evidence="2">
    <location>
        <begin position="296"/>
        <end position="456"/>
    </location>
</feature>
<dbReference type="InterPro" id="IPR027417">
    <property type="entry name" value="P-loop_NTPase"/>
</dbReference>
<keyword evidence="1" id="KW-0677">Repeat</keyword>
<reference evidence="3" key="1">
    <citation type="submission" date="2019-06" db="EMBL/GenBank/DDBJ databases">
        <authorList>
            <person name="Gan P."/>
            <person name="Shirasu K."/>
        </authorList>
    </citation>
    <scope>NUCLEOTIDE SEQUENCE [LARGE SCALE GENOMIC DNA]</scope>
    <source>
        <strain evidence="3">CAD2</strain>
    </source>
</reference>
<organism evidence="3 4">
    <name type="scientific">Colletotrichum siamense</name>
    <name type="common">Anthracnose fungus</name>
    <dbReference type="NCBI Taxonomy" id="690259"/>
    <lineage>
        <taxon>Eukaryota</taxon>
        <taxon>Fungi</taxon>
        <taxon>Dikarya</taxon>
        <taxon>Ascomycota</taxon>
        <taxon>Pezizomycotina</taxon>
        <taxon>Sordariomycetes</taxon>
        <taxon>Hypocreomycetidae</taxon>
        <taxon>Glomerellales</taxon>
        <taxon>Glomerellaceae</taxon>
        <taxon>Colletotrichum</taxon>
        <taxon>Colletotrichum gloeosporioides species complex</taxon>
    </lineage>
</organism>
<proteinExistence type="predicted"/>
<evidence type="ECO:0000313" key="4">
    <source>
        <dbReference type="Proteomes" id="UP000711996"/>
    </source>
</evidence>
<dbReference type="InterPro" id="IPR056884">
    <property type="entry name" value="NPHP3-like_N"/>
</dbReference>
<protein>
    <recommendedName>
        <fullName evidence="2">Nephrocystin 3-like N-terminal domain-containing protein</fullName>
    </recommendedName>
</protein>
<gene>
    <name evidence="3" type="ORF">CGCSCA2_v006564</name>
</gene>
<evidence type="ECO:0000259" key="2">
    <source>
        <dbReference type="Pfam" id="PF24883"/>
    </source>
</evidence>
<dbReference type="Pfam" id="PF24883">
    <property type="entry name" value="NPHP3_N"/>
    <property type="match status" value="1"/>
</dbReference>
<sequence>MSGLEAFSMVCNVMTVISFGLETAKLCRSIHESGSSDPELAKHARRMRESSEQLLQLQLSATTDAEKRLQDVVSECLQCTKDIEKEVIYLSPKKPGILRAMKSTIKTIRRRPHLDQLKARLETSRNTMNTFVIGEILEKCVESGKLNAGNFEALIRDQQAFQMAHKQRSQVVKDLMTQFHDRSKEIVITACKKIEDKIDVVQLRQDADKAYERLLGSLDYEKMNTRRSAIQKKHDMTFEWIFEGLELDDTSISDTDADGTSTQDVTSFVREADVSAKHEFGARRALERQRRADLIGWLRGDSRDLYWISGKPGSGKSTLMKFITYDKRTKTALRSWRSQPEIISHFLWKPGIDLQNNLRGMLCSLLHQTLVMDEDIGARLLHDRPSLRHRKKIDDWDSDDLKNTLFEAFQATSRSYLVILDGLDELSRPHRGMSQLFELLDELIAEDGVKLCVSSRPERVFEERFSSGRLLRMQDLTFQDILNYTLATLNETTLEADDHLKELIVNEIMKKSEGVFIWVHTVLENVKHGISEFSETWHDVYDRITELPSDLMELYRDMWSRLGDSKKYV</sequence>
<name>A0A9P5K592_COLSI</name>
<evidence type="ECO:0000313" key="3">
    <source>
        <dbReference type="EMBL" id="KAF4859174.1"/>
    </source>
</evidence>
<dbReference type="OrthoDB" id="4849344at2759"/>
<dbReference type="PANTHER" id="PTHR10039:SF5">
    <property type="entry name" value="NACHT DOMAIN-CONTAINING PROTEIN"/>
    <property type="match status" value="1"/>
</dbReference>
<dbReference type="PANTHER" id="PTHR10039">
    <property type="entry name" value="AMELOGENIN"/>
    <property type="match status" value="1"/>
</dbReference>
<dbReference type="AlphaFoldDB" id="A0A9P5K592"/>
<dbReference type="SUPFAM" id="SSF52540">
    <property type="entry name" value="P-loop containing nucleoside triphosphate hydrolases"/>
    <property type="match status" value="1"/>
</dbReference>
<dbReference type="Proteomes" id="UP000711996">
    <property type="component" value="Unassembled WGS sequence"/>
</dbReference>
<evidence type="ECO:0000256" key="1">
    <source>
        <dbReference type="ARBA" id="ARBA00022737"/>
    </source>
</evidence>
<dbReference type="Gene3D" id="3.40.50.300">
    <property type="entry name" value="P-loop containing nucleotide triphosphate hydrolases"/>
    <property type="match status" value="1"/>
</dbReference>
<keyword evidence="4" id="KW-1185">Reference proteome</keyword>